<sequence>MRKRSAAIAYMLLNKFLAYLDHFTLLLKKDLYENQYHLSVNNYQLPELSKPLPVAIIQESITLSDHQNFQLFSLLEEYIQSKCGYTNTVYHQRGQSDPICNQFVLTLITLDLQILEHSLYSFDALATIRIVLAQTKILLENVEHLSCNSRMKEKQKHYNS</sequence>
<organism evidence="1 2">
    <name type="scientific">Halteria grandinella</name>
    <dbReference type="NCBI Taxonomy" id="5974"/>
    <lineage>
        <taxon>Eukaryota</taxon>
        <taxon>Sar</taxon>
        <taxon>Alveolata</taxon>
        <taxon>Ciliophora</taxon>
        <taxon>Intramacronucleata</taxon>
        <taxon>Spirotrichea</taxon>
        <taxon>Stichotrichia</taxon>
        <taxon>Sporadotrichida</taxon>
        <taxon>Halteriidae</taxon>
        <taxon>Halteria</taxon>
    </lineage>
</organism>
<gene>
    <name evidence="1" type="ORF">FGO68_gene13541</name>
</gene>
<dbReference type="EMBL" id="RRYP01016535">
    <property type="protein sequence ID" value="TNV74982.1"/>
    <property type="molecule type" value="Genomic_DNA"/>
</dbReference>
<evidence type="ECO:0000313" key="1">
    <source>
        <dbReference type="EMBL" id="TNV74982.1"/>
    </source>
</evidence>
<reference evidence="1" key="1">
    <citation type="submission" date="2019-06" db="EMBL/GenBank/DDBJ databases">
        <authorList>
            <person name="Zheng W."/>
        </authorList>
    </citation>
    <scope>NUCLEOTIDE SEQUENCE</scope>
    <source>
        <strain evidence="1">QDHG01</strain>
    </source>
</reference>
<keyword evidence="2" id="KW-1185">Reference proteome</keyword>
<protein>
    <submittedName>
        <fullName evidence="1">Uncharacterized protein</fullName>
    </submittedName>
</protein>
<comment type="caution">
    <text evidence="1">The sequence shown here is derived from an EMBL/GenBank/DDBJ whole genome shotgun (WGS) entry which is preliminary data.</text>
</comment>
<accession>A0A8J8NH84</accession>
<name>A0A8J8NH84_HALGN</name>
<proteinExistence type="predicted"/>
<dbReference type="Proteomes" id="UP000785679">
    <property type="component" value="Unassembled WGS sequence"/>
</dbReference>
<evidence type="ECO:0000313" key="2">
    <source>
        <dbReference type="Proteomes" id="UP000785679"/>
    </source>
</evidence>
<dbReference type="AlphaFoldDB" id="A0A8J8NH84"/>